<evidence type="ECO:0000256" key="5">
    <source>
        <dbReference type="PROSITE-ProRule" id="PRU10016"/>
    </source>
</evidence>
<name>A0A3G3E7M8_9VIRU</name>
<dbReference type="KEGG" id="vg:80535615"/>
<keyword evidence="2 7" id="KW-0489">Methyltransferase</keyword>
<dbReference type="EC" id="2.1.1.45" evidence="1"/>
<dbReference type="PANTHER" id="PTHR11548">
    <property type="entry name" value="THYMIDYLATE SYNTHASE 1"/>
    <property type="match status" value="1"/>
</dbReference>
<dbReference type="PANTHER" id="PTHR11548:SF2">
    <property type="entry name" value="THYMIDYLATE SYNTHASE"/>
    <property type="match status" value="1"/>
</dbReference>
<evidence type="ECO:0000256" key="4">
    <source>
        <dbReference type="ARBA" id="ARBA00022727"/>
    </source>
</evidence>
<dbReference type="EMBL" id="MG969167">
    <property type="protein sequence ID" value="AYP97945.1"/>
    <property type="molecule type" value="Genomic_DNA"/>
</dbReference>
<organism evidence="7 8">
    <name type="scientific">Mauternbach virus</name>
    <dbReference type="NCBI Taxonomy" id="2486603"/>
    <lineage>
        <taxon>Viruses</taxon>
        <taxon>Viruses incertae sedis</taxon>
        <taxon>Naldaviricetes</taxon>
        <taxon>Lefavirales</taxon>
        <taxon>Nudiviridae</taxon>
        <taxon>Alphanudivirus</taxon>
        <taxon>Alphanudivirus quartudromelanogasteris</taxon>
    </lineage>
</organism>
<evidence type="ECO:0000313" key="8">
    <source>
        <dbReference type="Proteomes" id="UP000679071"/>
    </source>
</evidence>
<evidence type="ECO:0000256" key="3">
    <source>
        <dbReference type="ARBA" id="ARBA00022679"/>
    </source>
</evidence>
<dbReference type="SUPFAM" id="SSF55831">
    <property type="entry name" value="Thymidylate synthase/dCMP hydroxymethylase"/>
    <property type="match status" value="1"/>
</dbReference>
<dbReference type="InterPro" id="IPR036926">
    <property type="entry name" value="Thymidate_synth/dCMP_Mease_sf"/>
</dbReference>
<keyword evidence="8" id="KW-1185">Reference proteome</keyword>
<evidence type="ECO:0000259" key="6">
    <source>
        <dbReference type="Pfam" id="PF00303"/>
    </source>
</evidence>
<keyword evidence="3" id="KW-0808">Transferase</keyword>
<dbReference type="InterPro" id="IPR045097">
    <property type="entry name" value="Thymidate_synth/dCMP_Mease"/>
</dbReference>
<evidence type="ECO:0000256" key="2">
    <source>
        <dbReference type="ARBA" id="ARBA00022603"/>
    </source>
</evidence>
<dbReference type="InterPro" id="IPR000398">
    <property type="entry name" value="Thymidylate_synthase"/>
</dbReference>
<dbReference type="GO" id="GO:0004799">
    <property type="term" value="F:thymidylate synthase activity"/>
    <property type="evidence" value="ECO:0007669"/>
    <property type="project" value="UniProtKB-EC"/>
</dbReference>
<dbReference type="FunFam" id="3.30.572.10:FF:000013">
    <property type="entry name" value="Thymidylate synthase"/>
    <property type="match status" value="1"/>
</dbReference>
<dbReference type="InterPro" id="IPR020940">
    <property type="entry name" value="Thymidylate_synthase_AS"/>
</dbReference>
<dbReference type="NCBIfam" id="TIGR03284">
    <property type="entry name" value="thym_sym"/>
    <property type="match status" value="1"/>
</dbReference>
<accession>A0A3G3E7M8</accession>
<evidence type="ECO:0000256" key="1">
    <source>
        <dbReference type="ARBA" id="ARBA00011947"/>
    </source>
</evidence>
<feature type="domain" description="Thymidylate synthase/dCMP hydroxymethylase" evidence="6">
    <location>
        <begin position="3"/>
        <end position="294"/>
    </location>
</feature>
<dbReference type="GO" id="GO:0032259">
    <property type="term" value="P:methylation"/>
    <property type="evidence" value="ECO:0007669"/>
    <property type="project" value="UniProtKB-KW"/>
</dbReference>
<dbReference type="PRINTS" id="PR00108">
    <property type="entry name" value="THYMDSNTHASE"/>
</dbReference>
<feature type="active site" evidence="5">
    <location>
        <position position="169"/>
    </location>
</feature>
<dbReference type="Gene3D" id="3.30.572.10">
    <property type="entry name" value="Thymidylate synthase/dCMP hydroxymethylase domain"/>
    <property type="match status" value="1"/>
</dbReference>
<dbReference type="GeneID" id="80535615"/>
<sequence length="294" mass="34123">MTKAYLDVVSSILEHGTMMTNRTGIDAISTFGQHMKFNLRDNTLPIITTKFISFKTIATELFWFLRGDTNQKHLEEQNVKIWKANCSREALNNRKLFNYTEYETLGPIYGFQWRHFGAKYVDANTDYRGQGIDQLYNAYKEICENPTSRRIIMSAWNPCDLEKMVLPPCHSFIQFHVDTDKQELSGQMYQRSGDMMLGVPYNITSYSLLLHIMARACNLTAGDFIHIIGNAHIYNNHIAAANEQLTRTPYEHPKIEMDLDTSVDFNTMIENLNLSQFKVLDYKHHDKIYYAMAV</sequence>
<dbReference type="PROSITE" id="PS00091">
    <property type="entry name" value="THYMIDYLATE_SYNTHASE"/>
    <property type="match status" value="1"/>
</dbReference>
<evidence type="ECO:0000313" key="7">
    <source>
        <dbReference type="EMBL" id="AYP97945.1"/>
    </source>
</evidence>
<dbReference type="HAMAP" id="MF_00008">
    <property type="entry name" value="Thymidy_synth_bact"/>
    <property type="match status" value="1"/>
</dbReference>
<dbReference type="RefSeq" id="YP_010797637.1">
    <property type="nucleotide sequence ID" value="NC_076232.1"/>
</dbReference>
<reference evidence="8" key="1">
    <citation type="submission" date="2018-02" db="EMBL/GenBank/DDBJ databases">
        <title>A New Nudivirus from Drosophila melanogaster.</title>
        <authorList>
            <consortium name="DrosEU"/>
            <person name="Obbard D.J."/>
            <person name="Staubach F."/>
            <person name="Betancourt A."/>
        </authorList>
    </citation>
    <scope>NUCLEOTIDE SEQUENCE [LARGE SCALE GENOMIC DNA]</scope>
</reference>
<dbReference type="GO" id="GO:0006231">
    <property type="term" value="P:dTMP biosynthetic process"/>
    <property type="evidence" value="ECO:0007669"/>
    <property type="project" value="InterPro"/>
</dbReference>
<proteinExistence type="inferred from homology"/>
<dbReference type="InterPro" id="IPR023451">
    <property type="entry name" value="Thymidate_synth/dCMP_Mease_dom"/>
</dbReference>
<dbReference type="Pfam" id="PF00303">
    <property type="entry name" value="Thymidylat_synt"/>
    <property type="match status" value="1"/>
</dbReference>
<dbReference type="CDD" id="cd00351">
    <property type="entry name" value="TS_Pyrimidine_HMase"/>
    <property type="match status" value="1"/>
</dbReference>
<keyword evidence="4" id="KW-0545">Nucleotide biosynthesis</keyword>
<protein>
    <recommendedName>
        <fullName evidence="1">thymidylate synthase</fullName>
        <ecNumber evidence="1">2.1.1.45</ecNumber>
    </recommendedName>
</protein>
<dbReference type="Proteomes" id="UP000679071">
    <property type="component" value="Segment"/>
</dbReference>